<organism evidence="1 2">
    <name type="scientific">Levilactobacillus suantsaiihabitans</name>
    <dbReference type="NCBI Taxonomy" id="2487722"/>
    <lineage>
        <taxon>Bacteria</taxon>
        <taxon>Bacillati</taxon>
        <taxon>Bacillota</taxon>
        <taxon>Bacilli</taxon>
        <taxon>Lactobacillales</taxon>
        <taxon>Lactobacillaceae</taxon>
        <taxon>Levilactobacillus</taxon>
    </lineage>
</organism>
<dbReference type="AlphaFoldDB" id="A0A4Z0J517"/>
<protein>
    <submittedName>
        <fullName evidence="1">Uncharacterized protein</fullName>
    </submittedName>
</protein>
<dbReference type="Proteomes" id="UP000297348">
    <property type="component" value="Unassembled WGS sequence"/>
</dbReference>
<keyword evidence="2" id="KW-1185">Reference proteome</keyword>
<evidence type="ECO:0000313" key="2">
    <source>
        <dbReference type="Proteomes" id="UP000297348"/>
    </source>
</evidence>
<dbReference type="OrthoDB" id="2312121at2"/>
<comment type="caution">
    <text evidence="1">The sequence shown here is derived from an EMBL/GenBank/DDBJ whole genome shotgun (WGS) entry which is preliminary data.</text>
</comment>
<accession>A0A4Z0J517</accession>
<dbReference type="EMBL" id="RKLX01000031">
    <property type="protein sequence ID" value="TGD17480.1"/>
    <property type="molecule type" value="Genomic_DNA"/>
</dbReference>
<proteinExistence type="predicted"/>
<gene>
    <name evidence="1" type="ORF">EGT51_12230</name>
</gene>
<sequence length="189" mass="22529">MKRVLDIEEALYTPISEKNRQLIDEFLEIRQAYRSVTRRIEDALQAPLDHYQQRRHFYLDVADLAHFRLNFFELVGHFLQKTVGLTYRLELWDRESHHKDSFSDLELTQAACREFSTGTAVETLEYAHLNFRLRRKFEIRGRHLYWEKSQFFVAGREVPLTDGLMQLQHELEACAPVLRGTVLKIKEFT</sequence>
<name>A0A4Z0J517_9LACO</name>
<reference evidence="1 2" key="1">
    <citation type="submission" date="2018-10" db="EMBL/GenBank/DDBJ databases">
        <title>Lactobacillus sp. R7 and Lactobacillus sp. R19 isolated from fermented mustard green product of Taiwan.</title>
        <authorList>
            <person name="Lin S.-T."/>
        </authorList>
    </citation>
    <scope>NUCLEOTIDE SEQUENCE [LARGE SCALE GENOMIC DNA]</scope>
    <source>
        <strain evidence="1 2">BCRC 81129</strain>
    </source>
</reference>
<evidence type="ECO:0000313" key="1">
    <source>
        <dbReference type="EMBL" id="TGD17480.1"/>
    </source>
</evidence>